<keyword evidence="1" id="KW-0812">Transmembrane</keyword>
<evidence type="ECO:0000313" key="2">
    <source>
        <dbReference type="EMBL" id="GKV00290.1"/>
    </source>
</evidence>
<protein>
    <recommendedName>
        <fullName evidence="4">Transmembrane protein</fullName>
    </recommendedName>
</protein>
<keyword evidence="1" id="KW-0472">Membrane</keyword>
<proteinExistence type="predicted"/>
<name>A0AAV5IP41_9ROSI</name>
<evidence type="ECO:0008006" key="4">
    <source>
        <dbReference type="Google" id="ProtNLM"/>
    </source>
</evidence>
<keyword evidence="1" id="KW-1133">Transmembrane helix</keyword>
<sequence length="100" mass="11698">MEQADCQPKNSRLVWNWFLMIRPFLGSYPCLCSYHDQFQSPLPLSLSHPYLLWVQLRFVLTRTVVVAVVAAAAVVLHLLCLVHWDWVLLFVDMDQSRQLL</sequence>
<evidence type="ECO:0000313" key="3">
    <source>
        <dbReference type="Proteomes" id="UP001054252"/>
    </source>
</evidence>
<comment type="caution">
    <text evidence="2">The sequence shown here is derived from an EMBL/GenBank/DDBJ whole genome shotgun (WGS) entry which is preliminary data.</text>
</comment>
<feature type="transmembrane region" description="Helical" evidence="1">
    <location>
        <begin position="64"/>
        <end position="84"/>
    </location>
</feature>
<evidence type="ECO:0000256" key="1">
    <source>
        <dbReference type="SAM" id="Phobius"/>
    </source>
</evidence>
<accession>A0AAV5IP41</accession>
<dbReference type="Proteomes" id="UP001054252">
    <property type="component" value="Unassembled WGS sequence"/>
</dbReference>
<reference evidence="2 3" key="1">
    <citation type="journal article" date="2021" name="Commun. Biol.">
        <title>The genome of Shorea leprosula (Dipterocarpaceae) highlights the ecological relevance of drought in aseasonal tropical rainforests.</title>
        <authorList>
            <person name="Ng K.K.S."/>
            <person name="Kobayashi M.J."/>
            <person name="Fawcett J.A."/>
            <person name="Hatakeyama M."/>
            <person name="Paape T."/>
            <person name="Ng C.H."/>
            <person name="Ang C.C."/>
            <person name="Tnah L.H."/>
            <person name="Lee C.T."/>
            <person name="Nishiyama T."/>
            <person name="Sese J."/>
            <person name="O'Brien M.J."/>
            <person name="Copetti D."/>
            <person name="Mohd Noor M.I."/>
            <person name="Ong R.C."/>
            <person name="Putra M."/>
            <person name="Sireger I.Z."/>
            <person name="Indrioko S."/>
            <person name="Kosugi Y."/>
            <person name="Izuno A."/>
            <person name="Isagi Y."/>
            <person name="Lee S.L."/>
            <person name="Shimizu K.K."/>
        </authorList>
    </citation>
    <scope>NUCLEOTIDE SEQUENCE [LARGE SCALE GENOMIC DNA]</scope>
    <source>
        <strain evidence="2">214</strain>
    </source>
</reference>
<gene>
    <name evidence="2" type="ORF">SLEP1_g13005</name>
</gene>
<dbReference type="AlphaFoldDB" id="A0AAV5IP41"/>
<dbReference type="EMBL" id="BPVZ01000015">
    <property type="protein sequence ID" value="GKV00290.1"/>
    <property type="molecule type" value="Genomic_DNA"/>
</dbReference>
<organism evidence="2 3">
    <name type="scientific">Rubroshorea leprosula</name>
    <dbReference type="NCBI Taxonomy" id="152421"/>
    <lineage>
        <taxon>Eukaryota</taxon>
        <taxon>Viridiplantae</taxon>
        <taxon>Streptophyta</taxon>
        <taxon>Embryophyta</taxon>
        <taxon>Tracheophyta</taxon>
        <taxon>Spermatophyta</taxon>
        <taxon>Magnoliopsida</taxon>
        <taxon>eudicotyledons</taxon>
        <taxon>Gunneridae</taxon>
        <taxon>Pentapetalae</taxon>
        <taxon>rosids</taxon>
        <taxon>malvids</taxon>
        <taxon>Malvales</taxon>
        <taxon>Dipterocarpaceae</taxon>
        <taxon>Rubroshorea</taxon>
    </lineage>
</organism>
<keyword evidence="3" id="KW-1185">Reference proteome</keyword>